<proteinExistence type="predicted"/>
<evidence type="ECO:0000256" key="3">
    <source>
        <dbReference type="PROSITE-ProRule" id="PRU00221"/>
    </source>
</evidence>
<dbReference type="OrthoDB" id="10261640at2759"/>
<dbReference type="GO" id="GO:0005829">
    <property type="term" value="C:cytosol"/>
    <property type="evidence" value="ECO:0007669"/>
    <property type="project" value="EnsemblFungi"/>
</dbReference>
<dbReference type="InterPro" id="IPR015943">
    <property type="entry name" value="WD40/YVTN_repeat-like_dom_sf"/>
</dbReference>
<dbReference type="EMBL" id="HG793129">
    <property type="protein sequence ID" value="CDK28670.1"/>
    <property type="molecule type" value="Genomic_DNA"/>
</dbReference>
<evidence type="ECO:0000313" key="5">
    <source>
        <dbReference type="EMBL" id="CDK28670.1"/>
    </source>
</evidence>
<dbReference type="GO" id="GO:0051082">
    <property type="term" value="F:unfolded protein binding"/>
    <property type="evidence" value="ECO:0007669"/>
    <property type="project" value="EnsemblFungi"/>
</dbReference>
<protein>
    <submittedName>
        <fullName evidence="5">Uncharacterized protein</fullName>
    </submittedName>
</protein>
<dbReference type="InterPro" id="IPR001680">
    <property type="entry name" value="WD40_rpt"/>
</dbReference>
<keyword evidence="2" id="KW-0677">Repeat</keyword>
<dbReference type="InterPro" id="IPR051179">
    <property type="entry name" value="WD_repeat_multifunction"/>
</dbReference>
<reference evidence="5" key="2">
    <citation type="submission" date="2014-02" db="EMBL/GenBank/DDBJ databases">
        <title>Complete DNA sequence of /Kuraishia capsulata/ illustrates novel genomic features among budding yeasts (/Saccharomycotina/).</title>
        <authorList>
            <person name="Morales L."/>
            <person name="Noel B."/>
            <person name="Porcel B."/>
            <person name="Marcet-Houben M."/>
            <person name="Hullo M-F."/>
            <person name="Sacerdot C."/>
            <person name="Tekaia F."/>
            <person name="Leh-Louis V."/>
            <person name="Despons L."/>
            <person name="Khanna V."/>
            <person name="Aury J-M."/>
            <person name="Barbe V."/>
            <person name="Couloux A."/>
            <person name="Labadie K."/>
            <person name="Pelletier E."/>
            <person name="Souciet J-L."/>
            <person name="Boekhout T."/>
            <person name="Gabaldon T."/>
            <person name="Wincker P."/>
            <person name="Dujon B."/>
        </authorList>
    </citation>
    <scope>NUCLEOTIDE SEQUENCE</scope>
    <source>
        <strain evidence="5">CBS 1993</strain>
    </source>
</reference>
<feature type="region of interest" description="Disordered" evidence="4">
    <location>
        <begin position="1"/>
        <end position="59"/>
    </location>
</feature>
<name>W6MXC9_9ASCO</name>
<organism evidence="5 6">
    <name type="scientific">Kuraishia capsulata CBS 1993</name>
    <dbReference type="NCBI Taxonomy" id="1382522"/>
    <lineage>
        <taxon>Eukaryota</taxon>
        <taxon>Fungi</taxon>
        <taxon>Dikarya</taxon>
        <taxon>Ascomycota</taxon>
        <taxon>Saccharomycotina</taxon>
        <taxon>Pichiomycetes</taxon>
        <taxon>Pichiales</taxon>
        <taxon>Pichiaceae</taxon>
        <taxon>Kuraishia</taxon>
    </lineage>
</organism>
<evidence type="ECO:0000313" key="6">
    <source>
        <dbReference type="Proteomes" id="UP000019384"/>
    </source>
</evidence>
<dbReference type="GeneID" id="34522048"/>
<dbReference type="Proteomes" id="UP000019384">
    <property type="component" value="Unassembled WGS sequence"/>
</dbReference>
<dbReference type="Pfam" id="PF00400">
    <property type="entry name" value="WD40"/>
    <property type="match status" value="1"/>
</dbReference>
<accession>W6MXC9</accession>
<dbReference type="Gene3D" id="2.130.10.10">
    <property type="entry name" value="YVTN repeat-like/Quinoprotein amine dehydrogenase"/>
    <property type="match status" value="1"/>
</dbReference>
<dbReference type="InterPro" id="IPR036322">
    <property type="entry name" value="WD40_repeat_dom_sf"/>
</dbReference>
<feature type="repeat" description="WD" evidence="3">
    <location>
        <begin position="67"/>
        <end position="108"/>
    </location>
</feature>
<feature type="compositionally biased region" description="Basic and acidic residues" evidence="4">
    <location>
        <begin position="1"/>
        <end position="10"/>
    </location>
</feature>
<gene>
    <name evidence="5" type="ORF">KUCA_T00004654001</name>
</gene>
<keyword evidence="1 3" id="KW-0853">WD repeat</keyword>
<feature type="compositionally biased region" description="Acidic residues" evidence="4">
    <location>
        <begin position="18"/>
        <end position="56"/>
    </location>
</feature>
<dbReference type="HOGENOM" id="CLU_000288_57_9_1"/>
<dbReference type="PANTHER" id="PTHR19857">
    <property type="entry name" value="MITOCHONDRIAL DIVISION PROTEIN 1-RELATED"/>
    <property type="match status" value="1"/>
</dbReference>
<sequence>MSQQEEKDQYIDPNEVQEVVEETGDAEPIEEDDEVDEVNPDGMEQDDDDDGEDTIEIDMSNNSSGYFDTHTDSVFTVFSHPTLPLVVSGGADNTAYLWTTHTQEPKIVAELKGHGESVIAGGFTGDGAYVITGDMAGKVNVYKSFKRGQKWEPYGSVEQVEEVTWIKVHPKQPFFAFGGADGSVWCYQIEPSLEQVFSGFSHQADCTNGEFVNVDDLDSLDLVSVSEDGSIISWNCYTGQANYKIAQEQFKGQTPAWVNIAVHETAFAVTSRDAQVAVLNVQTGSIITVFKAVDMNSFNDELDASIEAISWCSLSNLSLMAVGLVSGDVVIFDTNTWRPRRNIKVGDAVTKLFFIPQTPYLVGATIEGKIYKWDARTGEELFVGVGHHMGVLDFAVQEGGNRLITAGDEGVSLIFNI</sequence>
<dbReference type="SUPFAM" id="SSF50978">
    <property type="entry name" value="WD40 repeat-like"/>
    <property type="match status" value="1"/>
</dbReference>
<reference evidence="5" key="1">
    <citation type="submission" date="2013-12" db="EMBL/GenBank/DDBJ databases">
        <authorList>
            <person name="Genoscope - CEA"/>
        </authorList>
    </citation>
    <scope>NUCLEOTIDE SEQUENCE</scope>
    <source>
        <strain evidence="5">CBS 1993</strain>
    </source>
</reference>
<dbReference type="GO" id="GO:0000027">
    <property type="term" value="P:ribosomal large subunit assembly"/>
    <property type="evidence" value="ECO:0007669"/>
    <property type="project" value="EnsemblFungi"/>
</dbReference>
<evidence type="ECO:0000256" key="2">
    <source>
        <dbReference type="ARBA" id="ARBA00022737"/>
    </source>
</evidence>
<evidence type="ECO:0000256" key="1">
    <source>
        <dbReference type="ARBA" id="ARBA00022574"/>
    </source>
</evidence>
<dbReference type="STRING" id="1382522.W6MXC9"/>
<dbReference type="PROSITE" id="PS50082">
    <property type="entry name" value="WD_REPEATS_2"/>
    <property type="match status" value="1"/>
</dbReference>
<dbReference type="SMART" id="SM00320">
    <property type="entry name" value="WD40"/>
    <property type="match status" value="7"/>
</dbReference>
<dbReference type="PANTHER" id="PTHR19857:SF8">
    <property type="entry name" value="ANGIO-ASSOCIATED MIGRATORY CELL PROTEIN"/>
    <property type="match status" value="1"/>
</dbReference>
<keyword evidence="6" id="KW-1185">Reference proteome</keyword>
<dbReference type="RefSeq" id="XP_022460660.1">
    <property type="nucleotide sequence ID" value="XM_022601411.1"/>
</dbReference>
<dbReference type="PROSITE" id="PS50294">
    <property type="entry name" value="WD_REPEATS_REGION"/>
    <property type="match status" value="1"/>
</dbReference>
<dbReference type="AlphaFoldDB" id="W6MXC9"/>
<evidence type="ECO:0000256" key="4">
    <source>
        <dbReference type="SAM" id="MobiDB-lite"/>
    </source>
</evidence>